<protein>
    <submittedName>
        <fullName evidence="1">Uncharacterized protein</fullName>
    </submittedName>
</protein>
<dbReference type="AlphaFoldDB" id="A0A9D4LLC1"/>
<keyword evidence="2" id="KW-1185">Reference proteome</keyword>
<reference evidence="1" key="2">
    <citation type="submission" date="2020-11" db="EMBL/GenBank/DDBJ databases">
        <authorList>
            <person name="McCartney M.A."/>
            <person name="Auch B."/>
            <person name="Kono T."/>
            <person name="Mallez S."/>
            <person name="Becker A."/>
            <person name="Gohl D.M."/>
            <person name="Silverstein K.A.T."/>
            <person name="Koren S."/>
            <person name="Bechman K.B."/>
            <person name="Herman A."/>
            <person name="Abrahante J.E."/>
            <person name="Garbe J."/>
        </authorList>
    </citation>
    <scope>NUCLEOTIDE SEQUENCE</scope>
    <source>
        <strain evidence="1">Duluth1</strain>
        <tissue evidence="1">Whole animal</tissue>
    </source>
</reference>
<dbReference type="Proteomes" id="UP000828390">
    <property type="component" value="Unassembled WGS sequence"/>
</dbReference>
<evidence type="ECO:0000313" key="2">
    <source>
        <dbReference type="Proteomes" id="UP000828390"/>
    </source>
</evidence>
<organism evidence="1 2">
    <name type="scientific">Dreissena polymorpha</name>
    <name type="common">Zebra mussel</name>
    <name type="synonym">Mytilus polymorpha</name>
    <dbReference type="NCBI Taxonomy" id="45954"/>
    <lineage>
        <taxon>Eukaryota</taxon>
        <taxon>Metazoa</taxon>
        <taxon>Spiralia</taxon>
        <taxon>Lophotrochozoa</taxon>
        <taxon>Mollusca</taxon>
        <taxon>Bivalvia</taxon>
        <taxon>Autobranchia</taxon>
        <taxon>Heteroconchia</taxon>
        <taxon>Euheterodonta</taxon>
        <taxon>Imparidentia</taxon>
        <taxon>Neoheterodontei</taxon>
        <taxon>Myida</taxon>
        <taxon>Dreissenoidea</taxon>
        <taxon>Dreissenidae</taxon>
        <taxon>Dreissena</taxon>
    </lineage>
</organism>
<name>A0A9D4LLC1_DREPO</name>
<evidence type="ECO:0000313" key="1">
    <source>
        <dbReference type="EMBL" id="KAH3860855.1"/>
    </source>
</evidence>
<reference evidence="1" key="1">
    <citation type="journal article" date="2019" name="bioRxiv">
        <title>The Genome of the Zebra Mussel, Dreissena polymorpha: A Resource for Invasive Species Research.</title>
        <authorList>
            <person name="McCartney M.A."/>
            <person name="Auch B."/>
            <person name="Kono T."/>
            <person name="Mallez S."/>
            <person name="Zhang Y."/>
            <person name="Obille A."/>
            <person name="Becker A."/>
            <person name="Abrahante J.E."/>
            <person name="Garbe J."/>
            <person name="Badalamenti J.P."/>
            <person name="Herman A."/>
            <person name="Mangelson H."/>
            <person name="Liachko I."/>
            <person name="Sullivan S."/>
            <person name="Sone E.D."/>
            <person name="Koren S."/>
            <person name="Silverstein K.A.T."/>
            <person name="Beckman K.B."/>
            <person name="Gohl D.M."/>
        </authorList>
    </citation>
    <scope>NUCLEOTIDE SEQUENCE</scope>
    <source>
        <strain evidence="1">Duluth1</strain>
        <tissue evidence="1">Whole animal</tissue>
    </source>
</reference>
<sequence>MHLNKSVYEDHPSHLDQKTKKYVRKMAALVGPQEPLLLIVKRRKLARFGHVTMYESLCKTAKVCAPGNARN</sequence>
<gene>
    <name evidence="1" type="ORF">DPMN_023778</name>
</gene>
<dbReference type="EMBL" id="JAIWYP010000002">
    <property type="protein sequence ID" value="KAH3860855.1"/>
    <property type="molecule type" value="Genomic_DNA"/>
</dbReference>
<accession>A0A9D4LLC1</accession>
<comment type="caution">
    <text evidence="1">The sequence shown here is derived from an EMBL/GenBank/DDBJ whole genome shotgun (WGS) entry which is preliminary data.</text>
</comment>
<proteinExistence type="predicted"/>